<dbReference type="InParanoid" id="A0A420XNB5"/>
<dbReference type="InterPro" id="IPR015943">
    <property type="entry name" value="WD40/YVTN_repeat-like_dom_sf"/>
</dbReference>
<keyword evidence="1" id="KW-0732">Signal</keyword>
<protein>
    <submittedName>
        <fullName evidence="2">6-phosphogluconolactonase (Cycloisomerase 2 family)</fullName>
    </submittedName>
</protein>
<dbReference type="PROSITE" id="PS51318">
    <property type="entry name" value="TAT"/>
    <property type="match status" value="1"/>
</dbReference>
<name>A0A420XNB5_9ACTN</name>
<comment type="caution">
    <text evidence="2">The sequence shown here is derived from an EMBL/GenBank/DDBJ whole genome shotgun (WGS) entry which is preliminary data.</text>
</comment>
<dbReference type="GO" id="GO:0016853">
    <property type="term" value="F:isomerase activity"/>
    <property type="evidence" value="ECO:0007669"/>
    <property type="project" value="UniProtKB-KW"/>
</dbReference>
<dbReference type="Proteomes" id="UP000281955">
    <property type="component" value="Unassembled WGS sequence"/>
</dbReference>
<dbReference type="Gene3D" id="2.130.10.10">
    <property type="entry name" value="YVTN repeat-like/Quinoprotein amine dehydrogenase"/>
    <property type="match status" value="1"/>
</dbReference>
<dbReference type="InterPro" id="IPR006311">
    <property type="entry name" value="TAT_signal"/>
</dbReference>
<keyword evidence="2" id="KW-0413">Isomerase</keyword>
<sequence length="386" mass="38193">MHRTTRRTLALAGALAAGAAVTPPAFAATPNNSPRGAAFVQENALSGNTVVGWSRLRDGSLVASGAWATGGNGGVTQGAPFDALASQGSLVLDHAHGLLLAVNAGSGTLTVFSVHGATLTRRQVLSTGGSFPVSVSVSGDLVYVLNGGGSVGVTGFRIGAGSSLTAIPGSARSVGITNTAVPEFLHSPGQVGFTPDGRTLLVTTKVGGTVLGYPVRSDGTLAPTPAVTPVDGVPFSFAFDRRDHLVLTDASVSRTLVYAVGSDGSLTRLGASAPDGGAALCWNAASRHFVFGTNSGSGTLAAWKTGPHGDVTQVGGTGAVSAVGDGAPLDLSVSSDDDHLYALNPLTGTVQGWSIGSDGSLAQVEDVAGLPQFSPATGGPEGLVAS</sequence>
<gene>
    <name evidence="2" type="ORF">CLV35_3025</name>
</gene>
<feature type="chain" id="PRO_5019028757" evidence="1">
    <location>
        <begin position="28"/>
        <end position="386"/>
    </location>
</feature>
<dbReference type="SUPFAM" id="SSF101908">
    <property type="entry name" value="Putative isomerase YbhE"/>
    <property type="match status" value="1"/>
</dbReference>
<organism evidence="2 3">
    <name type="scientific">Motilibacter peucedani</name>
    <dbReference type="NCBI Taxonomy" id="598650"/>
    <lineage>
        <taxon>Bacteria</taxon>
        <taxon>Bacillati</taxon>
        <taxon>Actinomycetota</taxon>
        <taxon>Actinomycetes</taxon>
        <taxon>Motilibacterales</taxon>
        <taxon>Motilibacteraceae</taxon>
        <taxon>Motilibacter</taxon>
    </lineage>
</organism>
<dbReference type="EMBL" id="RBWV01000013">
    <property type="protein sequence ID" value="RKS72774.1"/>
    <property type="molecule type" value="Genomic_DNA"/>
</dbReference>
<accession>A0A420XNB5</accession>
<evidence type="ECO:0000256" key="1">
    <source>
        <dbReference type="SAM" id="SignalP"/>
    </source>
</evidence>
<evidence type="ECO:0000313" key="3">
    <source>
        <dbReference type="Proteomes" id="UP000281955"/>
    </source>
</evidence>
<dbReference type="RefSeq" id="WP_121194276.1">
    <property type="nucleotide sequence ID" value="NZ_RBWV01000013.1"/>
</dbReference>
<dbReference type="AlphaFoldDB" id="A0A420XNB5"/>
<dbReference type="OrthoDB" id="9790815at2"/>
<keyword evidence="3" id="KW-1185">Reference proteome</keyword>
<evidence type="ECO:0000313" key="2">
    <source>
        <dbReference type="EMBL" id="RKS72774.1"/>
    </source>
</evidence>
<reference evidence="2 3" key="1">
    <citation type="submission" date="2018-10" db="EMBL/GenBank/DDBJ databases">
        <title>Genomic Encyclopedia of Archaeal and Bacterial Type Strains, Phase II (KMG-II): from individual species to whole genera.</title>
        <authorList>
            <person name="Goeker M."/>
        </authorList>
    </citation>
    <scope>NUCLEOTIDE SEQUENCE [LARGE SCALE GENOMIC DNA]</scope>
    <source>
        <strain evidence="2 3">RP-AC37</strain>
    </source>
</reference>
<proteinExistence type="predicted"/>
<feature type="signal peptide" evidence="1">
    <location>
        <begin position="1"/>
        <end position="27"/>
    </location>
</feature>